<evidence type="ECO:0000313" key="4">
    <source>
        <dbReference type="Proteomes" id="UP001458880"/>
    </source>
</evidence>
<dbReference type="EMBL" id="JASPKY010000390">
    <property type="protein sequence ID" value="KAK9702507.1"/>
    <property type="molecule type" value="Genomic_DNA"/>
</dbReference>
<sequence length="278" mass="31790">MRKGDHDGVIAGDISISKWKDRGHKAVCVISTMHNPLEETKVLRTQKDSSRESVSCPSAIADYNKYMGGVDRFDQLLAAYNISWKSRRWWMRIFHYCLESSMVNAYILYKTTVKESSKTIKPVSHLKFRSPLASQLILNYCSRKRRGPPAQYGRGRNRNRPNGHPTTYNIRLNNVGDHIPVEGTRRRCAYSAVHPLDVLERVKQHTLCYFSVEDEIQCVQADVALSQDILSIDDDELSGQEESVEIISDLSEYIYKKLEKKNCIQIKGPSNAGKTMNF</sequence>
<organism evidence="3 4">
    <name type="scientific">Popillia japonica</name>
    <name type="common">Japanese beetle</name>
    <dbReference type="NCBI Taxonomy" id="7064"/>
    <lineage>
        <taxon>Eukaryota</taxon>
        <taxon>Metazoa</taxon>
        <taxon>Ecdysozoa</taxon>
        <taxon>Arthropoda</taxon>
        <taxon>Hexapoda</taxon>
        <taxon>Insecta</taxon>
        <taxon>Pterygota</taxon>
        <taxon>Neoptera</taxon>
        <taxon>Endopterygota</taxon>
        <taxon>Coleoptera</taxon>
        <taxon>Polyphaga</taxon>
        <taxon>Scarabaeiformia</taxon>
        <taxon>Scarabaeidae</taxon>
        <taxon>Rutelinae</taxon>
        <taxon>Popillia</taxon>
    </lineage>
</organism>
<name>A0AAW1JFW1_POPJA</name>
<feature type="domain" description="PiggyBac transposable element-derived protein" evidence="2">
    <location>
        <begin position="1"/>
        <end position="106"/>
    </location>
</feature>
<evidence type="ECO:0000256" key="1">
    <source>
        <dbReference type="SAM" id="MobiDB-lite"/>
    </source>
</evidence>
<dbReference type="Pfam" id="PF13843">
    <property type="entry name" value="DDE_Tnp_1_7"/>
    <property type="match status" value="1"/>
</dbReference>
<dbReference type="InterPro" id="IPR029526">
    <property type="entry name" value="PGBD"/>
</dbReference>
<protein>
    <submittedName>
        <fullName evidence="3">Transposase IS4</fullName>
    </submittedName>
</protein>
<keyword evidence="4" id="KW-1185">Reference proteome</keyword>
<dbReference type="PANTHER" id="PTHR46599">
    <property type="entry name" value="PIGGYBAC TRANSPOSABLE ELEMENT-DERIVED PROTEIN 4"/>
    <property type="match status" value="1"/>
</dbReference>
<feature type="region of interest" description="Disordered" evidence="1">
    <location>
        <begin position="145"/>
        <end position="165"/>
    </location>
</feature>
<reference evidence="3 4" key="1">
    <citation type="journal article" date="2024" name="BMC Genomics">
        <title>De novo assembly and annotation of Popillia japonica's genome with initial clues to its potential as an invasive pest.</title>
        <authorList>
            <person name="Cucini C."/>
            <person name="Boschi S."/>
            <person name="Funari R."/>
            <person name="Cardaioli E."/>
            <person name="Iannotti N."/>
            <person name="Marturano G."/>
            <person name="Paoli F."/>
            <person name="Bruttini M."/>
            <person name="Carapelli A."/>
            <person name="Frati F."/>
            <person name="Nardi F."/>
        </authorList>
    </citation>
    <scope>NUCLEOTIDE SEQUENCE [LARGE SCALE GENOMIC DNA]</scope>
    <source>
        <strain evidence="3">DMR45628</strain>
    </source>
</reference>
<dbReference type="PANTHER" id="PTHR46599:SF3">
    <property type="entry name" value="PIGGYBAC TRANSPOSABLE ELEMENT-DERIVED PROTEIN 4"/>
    <property type="match status" value="1"/>
</dbReference>
<comment type="caution">
    <text evidence="3">The sequence shown here is derived from an EMBL/GenBank/DDBJ whole genome shotgun (WGS) entry which is preliminary data.</text>
</comment>
<dbReference type="Proteomes" id="UP001458880">
    <property type="component" value="Unassembled WGS sequence"/>
</dbReference>
<dbReference type="AlphaFoldDB" id="A0AAW1JFW1"/>
<evidence type="ECO:0000259" key="2">
    <source>
        <dbReference type="Pfam" id="PF13843"/>
    </source>
</evidence>
<gene>
    <name evidence="3" type="ORF">QE152_g29888</name>
</gene>
<proteinExistence type="predicted"/>
<accession>A0AAW1JFW1</accession>
<evidence type="ECO:0000313" key="3">
    <source>
        <dbReference type="EMBL" id="KAK9702507.1"/>
    </source>
</evidence>